<dbReference type="Pfam" id="PF13416">
    <property type="entry name" value="SBP_bac_8"/>
    <property type="match status" value="1"/>
</dbReference>
<evidence type="ECO:0000256" key="4">
    <source>
        <dbReference type="ARBA" id="ARBA00023139"/>
    </source>
</evidence>
<dbReference type="InterPro" id="IPR018247">
    <property type="entry name" value="EF_Hand_1_Ca_BS"/>
</dbReference>
<dbReference type="Gene3D" id="3.40.190.10">
    <property type="entry name" value="Periplasmic binding protein-like II"/>
    <property type="match status" value="3"/>
</dbReference>
<keyword evidence="3" id="KW-0472">Membrane</keyword>
<dbReference type="InterPro" id="IPR006059">
    <property type="entry name" value="SBP"/>
</dbReference>
<keyword evidence="5" id="KW-0449">Lipoprotein</keyword>
<dbReference type="PROSITE" id="PS00018">
    <property type="entry name" value="EF_HAND_1"/>
    <property type="match status" value="1"/>
</dbReference>
<sequence length="556" mass="61703">MKSWKKKTLFSLLAITPLVLTACGGEKAEEAPTNQDGDIIMTVGQQTAPNSKLPQGDSYSDNAYRRLVKEKLGVELESSFEANGDDYNRQVSLAIASGDIPDMMVVGRDELEELADNDLIADLTDIYEEHASEYIKEIYQSFDNVQLDAATIDDRLMALPGTANDFGPNLVWVRQDWLDKLNIKLDEDGNQAITLDELEATAKAFQEKDAGGTGKTKGIAFANWLTSDNHGGSGYTATAILNAFNAYPKTYLENEKGELVYGSNTSEMKEGLTHLKNWFDEGVLDSQFGTRTYDDINAMMVNGELGIIPGPWHMPDWALVQARTTNSEAEFTPFAIEDKDSKVNGVAKPGVGNFVVVRKGFEKPELVVEMIDLLFDEVANSKDIENEFPEIYQYMQQAVDGSVRPVNIEMFKNLSEIDDAVVASDAALGETNIEDIDSFTVRNNANKIKSYLDNPKEADPTDWAVYASRLLAVDNVMNGVRQNGSFNEVHPIAIFEKIKANERNGAQVAKIEEETFIKFVTGEESMDNFDSYVEKWNQQGGQAILDEMSTIIKENN</sequence>
<protein>
    <recommendedName>
        <fullName evidence="9">Extracellular solute-binding protein</fullName>
    </recommendedName>
</protein>
<dbReference type="RefSeq" id="WP_207942403.1">
    <property type="nucleotide sequence ID" value="NZ_CP147251.1"/>
</dbReference>
<dbReference type="InterPro" id="IPR050490">
    <property type="entry name" value="Bact_solute-bd_prot1"/>
</dbReference>
<reference evidence="7 8" key="1">
    <citation type="submission" date="2024-03" db="EMBL/GenBank/DDBJ databases">
        <title>The Genome Sequence of Enterococcus sp. DIV2402.</title>
        <authorList>
            <consortium name="The Broad Institute Genomics Platform"/>
            <consortium name="The Broad Institute Microbial Omics Core"/>
            <consortium name="The Broad Institute Genomic Center for Infectious Diseases"/>
            <person name="Earl A."/>
            <person name="Manson A."/>
            <person name="Gilmore M."/>
            <person name="Schwartman J."/>
            <person name="Shea T."/>
            <person name="Abouelleil A."/>
            <person name="Cao P."/>
            <person name="Chapman S."/>
            <person name="Cusick C."/>
            <person name="Young S."/>
            <person name="Neafsey D."/>
            <person name="Nusbaum C."/>
            <person name="Birren B."/>
        </authorList>
    </citation>
    <scope>NUCLEOTIDE SEQUENCE [LARGE SCALE GENOMIC DNA]</scope>
    <source>
        <strain evidence="7 8">DIV2402</strain>
    </source>
</reference>
<accession>A0ABZ2SKG7</accession>
<name>A0ABZ2SKG7_9ENTE</name>
<keyword evidence="4" id="KW-0564">Palmitate</keyword>
<proteinExistence type="predicted"/>
<dbReference type="EMBL" id="CP147251">
    <property type="protein sequence ID" value="WYJ76343.1"/>
    <property type="molecule type" value="Genomic_DNA"/>
</dbReference>
<evidence type="ECO:0000256" key="1">
    <source>
        <dbReference type="ARBA" id="ARBA00022475"/>
    </source>
</evidence>
<dbReference type="Proteomes" id="UP000664701">
    <property type="component" value="Chromosome"/>
</dbReference>
<organism evidence="7 8">
    <name type="scientific">Candidatus Enterococcus lowellii</name>
    <dbReference type="NCBI Taxonomy" id="2230877"/>
    <lineage>
        <taxon>Bacteria</taxon>
        <taxon>Bacillati</taxon>
        <taxon>Bacillota</taxon>
        <taxon>Bacilli</taxon>
        <taxon>Lactobacillales</taxon>
        <taxon>Enterococcaceae</taxon>
        <taxon>Enterococcus</taxon>
    </lineage>
</organism>
<keyword evidence="8" id="KW-1185">Reference proteome</keyword>
<evidence type="ECO:0000313" key="8">
    <source>
        <dbReference type="Proteomes" id="UP000664701"/>
    </source>
</evidence>
<feature type="chain" id="PRO_5047353652" description="Extracellular solute-binding protein" evidence="6">
    <location>
        <begin position="23"/>
        <end position="556"/>
    </location>
</feature>
<feature type="signal peptide" evidence="6">
    <location>
        <begin position="1"/>
        <end position="22"/>
    </location>
</feature>
<keyword evidence="2 6" id="KW-0732">Signal</keyword>
<evidence type="ECO:0000313" key="7">
    <source>
        <dbReference type="EMBL" id="WYJ76343.1"/>
    </source>
</evidence>
<dbReference type="SUPFAM" id="SSF53850">
    <property type="entry name" value="Periplasmic binding protein-like II"/>
    <property type="match status" value="1"/>
</dbReference>
<evidence type="ECO:0008006" key="9">
    <source>
        <dbReference type="Google" id="ProtNLM"/>
    </source>
</evidence>
<evidence type="ECO:0000256" key="5">
    <source>
        <dbReference type="ARBA" id="ARBA00023288"/>
    </source>
</evidence>
<dbReference type="PANTHER" id="PTHR43649">
    <property type="entry name" value="ARABINOSE-BINDING PROTEIN-RELATED"/>
    <property type="match status" value="1"/>
</dbReference>
<dbReference type="PANTHER" id="PTHR43649:SF33">
    <property type="entry name" value="POLYGALACTURONAN_RHAMNOGALACTURONAN-BINDING PROTEIN YTCQ"/>
    <property type="match status" value="1"/>
</dbReference>
<evidence type="ECO:0000256" key="3">
    <source>
        <dbReference type="ARBA" id="ARBA00023136"/>
    </source>
</evidence>
<dbReference type="PROSITE" id="PS51257">
    <property type="entry name" value="PROKAR_LIPOPROTEIN"/>
    <property type="match status" value="1"/>
</dbReference>
<keyword evidence="1" id="KW-1003">Cell membrane</keyword>
<gene>
    <name evidence="7" type="ORF">DOK78_000969</name>
</gene>
<evidence type="ECO:0000256" key="2">
    <source>
        <dbReference type="ARBA" id="ARBA00022729"/>
    </source>
</evidence>
<evidence type="ECO:0000256" key="6">
    <source>
        <dbReference type="SAM" id="SignalP"/>
    </source>
</evidence>